<evidence type="ECO:0000256" key="4">
    <source>
        <dbReference type="ARBA" id="ARBA00022692"/>
    </source>
</evidence>
<dbReference type="Proteomes" id="UP001259492">
    <property type="component" value="Unassembled WGS sequence"/>
</dbReference>
<comment type="subcellular location">
    <subcellularLocation>
        <location evidence="1">Cell membrane</location>
        <topology evidence="1">Multi-pass membrane protein</topology>
    </subcellularLocation>
</comment>
<dbReference type="InterPro" id="IPR036259">
    <property type="entry name" value="MFS_trans_sf"/>
</dbReference>
<evidence type="ECO:0000256" key="7">
    <source>
        <dbReference type="SAM" id="Phobius"/>
    </source>
</evidence>
<dbReference type="Pfam" id="PF07690">
    <property type="entry name" value="MFS_1"/>
    <property type="match status" value="1"/>
</dbReference>
<dbReference type="CDD" id="cd06173">
    <property type="entry name" value="MFS_MefA_like"/>
    <property type="match status" value="1"/>
</dbReference>
<protein>
    <submittedName>
        <fullName evidence="8">MFS transporter</fullName>
    </submittedName>
</protein>
<keyword evidence="5 7" id="KW-1133">Transmembrane helix</keyword>
<dbReference type="PANTHER" id="PTHR23513:SF9">
    <property type="entry name" value="ENTEROBACTIN EXPORTER ENTS"/>
    <property type="match status" value="1"/>
</dbReference>
<keyword evidence="9" id="KW-1185">Reference proteome</keyword>
<feature type="transmembrane region" description="Helical" evidence="7">
    <location>
        <begin position="15"/>
        <end position="36"/>
    </location>
</feature>
<evidence type="ECO:0000256" key="3">
    <source>
        <dbReference type="ARBA" id="ARBA00022475"/>
    </source>
</evidence>
<feature type="transmembrane region" description="Helical" evidence="7">
    <location>
        <begin position="298"/>
        <end position="325"/>
    </location>
</feature>
<evidence type="ECO:0000256" key="1">
    <source>
        <dbReference type="ARBA" id="ARBA00004651"/>
    </source>
</evidence>
<proteinExistence type="predicted"/>
<keyword evidence="4 7" id="KW-0812">Transmembrane</keyword>
<dbReference type="InterPro" id="IPR011701">
    <property type="entry name" value="MFS"/>
</dbReference>
<keyword evidence="6 7" id="KW-0472">Membrane</keyword>
<reference evidence="8 9" key="1">
    <citation type="submission" date="2023-09" db="EMBL/GenBank/DDBJ databases">
        <authorList>
            <person name="Rey-Velasco X."/>
        </authorList>
    </citation>
    <scope>NUCLEOTIDE SEQUENCE [LARGE SCALE GENOMIC DNA]</scope>
    <source>
        <strain evidence="8 9">W332</strain>
    </source>
</reference>
<evidence type="ECO:0000313" key="9">
    <source>
        <dbReference type="Proteomes" id="UP001259492"/>
    </source>
</evidence>
<feature type="transmembrane region" description="Helical" evidence="7">
    <location>
        <begin position="265"/>
        <end position="286"/>
    </location>
</feature>
<keyword evidence="3" id="KW-1003">Cell membrane</keyword>
<evidence type="ECO:0000313" key="8">
    <source>
        <dbReference type="EMBL" id="MDT0557937.1"/>
    </source>
</evidence>
<evidence type="ECO:0000256" key="6">
    <source>
        <dbReference type="ARBA" id="ARBA00023136"/>
    </source>
</evidence>
<dbReference type="RefSeq" id="WP_311426711.1">
    <property type="nucleotide sequence ID" value="NZ_JAVRIA010000002.1"/>
</dbReference>
<evidence type="ECO:0000256" key="5">
    <source>
        <dbReference type="ARBA" id="ARBA00022989"/>
    </source>
</evidence>
<feature type="transmembrane region" description="Helical" evidence="7">
    <location>
        <begin position="48"/>
        <end position="68"/>
    </location>
</feature>
<feature type="transmembrane region" description="Helical" evidence="7">
    <location>
        <begin position="378"/>
        <end position="402"/>
    </location>
</feature>
<comment type="caution">
    <text evidence="8">The sequence shown here is derived from an EMBL/GenBank/DDBJ whole genome shotgun (WGS) entry which is preliminary data.</text>
</comment>
<organism evidence="8 9">
    <name type="scientific">Microcosmobacter mediterraneus</name>
    <dbReference type="NCBI Taxonomy" id="3075607"/>
    <lineage>
        <taxon>Bacteria</taxon>
        <taxon>Pseudomonadati</taxon>
        <taxon>Bacteroidota</taxon>
        <taxon>Flavobacteriia</taxon>
        <taxon>Flavobacteriales</taxon>
        <taxon>Flavobacteriaceae</taxon>
        <taxon>Microcosmobacter</taxon>
    </lineage>
</organism>
<dbReference type="EMBL" id="JAVRIA010000002">
    <property type="protein sequence ID" value="MDT0557937.1"/>
    <property type="molecule type" value="Genomic_DNA"/>
</dbReference>
<accession>A0ABU2YIS7</accession>
<keyword evidence="2" id="KW-0813">Transport</keyword>
<gene>
    <name evidence="8" type="ORF">RM697_04725</name>
</gene>
<name>A0ABU2YIS7_9FLAO</name>
<feature type="transmembrane region" description="Helical" evidence="7">
    <location>
        <begin position="229"/>
        <end position="253"/>
    </location>
</feature>
<feature type="transmembrane region" description="Helical" evidence="7">
    <location>
        <begin position="80"/>
        <end position="99"/>
    </location>
</feature>
<evidence type="ECO:0000256" key="2">
    <source>
        <dbReference type="ARBA" id="ARBA00022448"/>
    </source>
</evidence>
<dbReference type="PANTHER" id="PTHR23513">
    <property type="entry name" value="INTEGRAL MEMBRANE EFFLUX PROTEIN-RELATED"/>
    <property type="match status" value="1"/>
</dbReference>
<sequence>MPKNDPYAALRIKEFNIFLIVRFALIFAWSMQFIVIEWQVYALTKDPLSLGIIGLMEIIPALGMALFAGHIVDQREKRNLLAQCIAAFSLISFGLFWLTRDSVEASLSKNTILYSIYALVFFGGFLRAFFSPTVFSLVALIVPKKIYPNAATWNSSTWQMSRVLGVGFAGFSISWIGVNLSLCIVFGLVVLAFIVLFQITKKPILNPKIGEPIFQSLKEGVSFVFKTKAILGALTLDMVSVLFGGAVALLAVFATDILKVGPQGFGILVAAPSVGAFLTMLVTAYLPISKNAGLKLLIAIFGFGICIIVFGLSTSFWLSVSALFFSGVTDGVSMVIRQTILQLKTPDHMRGRVSSVNSMFVGSSNELGAFESGLTAKLMGTVTAVVFGGSMTILTVITTAIVSPGFRRLDLRKDVEEHEKDDSA</sequence>
<feature type="transmembrane region" description="Helical" evidence="7">
    <location>
        <begin position="111"/>
        <end position="130"/>
    </location>
</feature>
<feature type="transmembrane region" description="Helical" evidence="7">
    <location>
        <begin position="173"/>
        <end position="197"/>
    </location>
</feature>
<dbReference type="SUPFAM" id="SSF103473">
    <property type="entry name" value="MFS general substrate transporter"/>
    <property type="match status" value="1"/>
</dbReference>
<dbReference type="Gene3D" id="1.20.1250.20">
    <property type="entry name" value="MFS general substrate transporter like domains"/>
    <property type="match status" value="2"/>
</dbReference>